<dbReference type="EMBL" id="JBHSBC010000049">
    <property type="protein sequence ID" value="MFC3985912.1"/>
    <property type="molecule type" value="Genomic_DNA"/>
</dbReference>
<gene>
    <name evidence="4" type="ORF">ACFOYY_37695</name>
</gene>
<protein>
    <submittedName>
        <fullName evidence="4">DUF6542 domain-containing protein</fullName>
    </submittedName>
</protein>
<dbReference type="RefSeq" id="WP_352013772.1">
    <property type="nucleotide sequence ID" value="NZ_JBHSBC010000049.1"/>
</dbReference>
<feature type="compositionally biased region" description="Basic and acidic residues" evidence="1">
    <location>
        <begin position="216"/>
        <end position="235"/>
    </location>
</feature>
<feature type="region of interest" description="Disordered" evidence="1">
    <location>
        <begin position="187"/>
        <end position="235"/>
    </location>
</feature>
<evidence type="ECO:0000259" key="3">
    <source>
        <dbReference type="Pfam" id="PF20177"/>
    </source>
</evidence>
<keyword evidence="2" id="KW-0472">Membrane</keyword>
<keyword evidence="2" id="KW-0812">Transmembrane</keyword>
<keyword evidence="2" id="KW-1133">Transmembrane helix</keyword>
<feature type="domain" description="DUF6542" evidence="3">
    <location>
        <begin position="58"/>
        <end position="174"/>
    </location>
</feature>
<dbReference type="Pfam" id="PF20177">
    <property type="entry name" value="DUF6542"/>
    <property type="match status" value="1"/>
</dbReference>
<accession>A0ABV8FF63</accession>
<proteinExistence type="predicted"/>
<feature type="transmembrane region" description="Helical" evidence="2">
    <location>
        <begin position="108"/>
        <end position="125"/>
    </location>
</feature>
<feature type="transmembrane region" description="Helical" evidence="2">
    <location>
        <begin position="145"/>
        <end position="168"/>
    </location>
</feature>
<evidence type="ECO:0000256" key="1">
    <source>
        <dbReference type="SAM" id="MobiDB-lite"/>
    </source>
</evidence>
<comment type="caution">
    <text evidence="4">The sequence shown here is derived from an EMBL/GenBank/DDBJ whole genome shotgun (WGS) entry which is preliminary data.</text>
</comment>
<feature type="transmembrane region" description="Helical" evidence="2">
    <location>
        <begin position="84"/>
        <end position="103"/>
    </location>
</feature>
<sequence>MNERGDGQPLDEAARVGGADRPGGTGQSNGAGRTGGAAGRTGGTGRKDERGRPGGGVRLTARGAIALVLVSTLAGRVLQAVVGPSALLGLTFVAGCAGAVVLVNRRDLLSLVVSPPLVFFVAALVTEAVSAMGAKVPVQAFGLGMFALLSASAPWLFAGSLLVLLVAWRRGLATCVRELREELRAAGPAPARQKATGAAFAPEPEGYFEPKVYGTPREEQPTEERPTQEQAADGR</sequence>
<organism evidence="4 5">
    <name type="scientific">Streptosporangium jomthongense</name>
    <dbReference type="NCBI Taxonomy" id="1193683"/>
    <lineage>
        <taxon>Bacteria</taxon>
        <taxon>Bacillati</taxon>
        <taxon>Actinomycetota</taxon>
        <taxon>Actinomycetes</taxon>
        <taxon>Streptosporangiales</taxon>
        <taxon>Streptosporangiaceae</taxon>
        <taxon>Streptosporangium</taxon>
    </lineage>
</organism>
<evidence type="ECO:0000313" key="5">
    <source>
        <dbReference type="Proteomes" id="UP001595698"/>
    </source>
</evidence>
<evidence type="ECO:0000313" key="4">
    <source>
        <dbReference type="EMBL" id="MFC3985912.1"/>
    </source>
</evidence>
<name>A0ABV8FF63_9ACTN</name>
<reference evidence="5" key="1">
    <citation type="journal article" date="2019" name="Int. J. Syst. Evol. Microbiol.">
        <title>The Global Catalogue of Microorganisms (GCM) 10K type strain sequencing project: providing services to taxonomists for standard genome sequencing and annotation.</title>
        <authorList>
            <consortium name="The Broad Institute Genomics Platform"/>
            <consortium name="The Broad Institute Genome Sequencing Center for Infectious Disease"/>
            <person name="Wu L."/>
            <person name="Ma J."/>
        </authorList>
    </citation>
    <scope>NUCLEOTIDE SEQUENCE [LARGE SCALE GENOMIC DNA]</scope>
    <source>
        <strain evidence="5">TBRC 7912</strain>
    </source>
</reference>
<dbReference type="Proteomes" id="UP001595698">
    <property type="component" value="Unassembled WGS sequence"/>
</dbReference>
<feature type="compositionally biased region" description="Gly residues" evidence="1">
    <location>
        <begin position="20"/>
        <end position="44"/>
    </location>
</feature>
<feature type="region of interest" description="Disordered" evidence="1">
    <location>
        <begin position="1"/>
        <end position="56"/>
    </location>
</feature>
<dbReference type="InterPro" id="IPR046672">
    <property type="entry name" value="DUF6542"/>
</dbReference>
<evidence type="ECO:0000256" key="2">
    <source>
        <dbReference type="SAM" id="Phobius"/>
    </source>
</evidence>
<keyword evidence="5" id="KW-1185">Reference proteome</keyword>